<dbReference type="InterPro" id="IPR052239">
    <property type="entry name" value="Ser/Thr-specific_kinases"/>
</dbReference>
<comment type="similarity">
    <text evidence="10">Belongs to the protein kinase superfamily.</text>
</comment>
<dbReference type="InterPro" id="IPR000719">
    <property type="entry name" value="Prot_kinase_dom"/>
</dbReference>
<dbReference type="Proteomes" id="UP001214415">
    <property type="component" value="Chromosome 3"/>
</dbReference>
<evidence type="ECO:0000313" key="13">
    <source>
        <dbReference type="Proteomes" id="UP001214415"/>
    </source>
</evidence>
<evidence type="ECO:0000256" key="7">
    <source>
        <dbReference type="ARBA" id="ARBA00047899"/>
    </source>
</evidence>
<keyword evidence="13" id="KW-1185">Reference proteome</keyword>
<gene>
    <name evidence="12" type="primary">ENV7</name>
    <name evidence="12" type="ORF">MEQU1_001853</name>
</gene>
<evidence type="ECO:0000256" key="3">
    <source>
        <dbReference type="ARBA" id="ARBA00022679"/>
    </source>
</evidence>
<organism evidence="12 13">
    <name type="scientific">Malassezia equina</name>
    <dbReference type="NCBI Taxonomy" id="1381935"/>
    <lineage>
        <taxon>Eukaryota</taxon>
        <taxon>Fungi</taxon>
        <taxon>Dikarya</taxon>
        <taxon>Basidiomycota</taxon>
        <taxon>Ustilaginomycotina</taxon>
        <taxon>Malasseziomycetes</taxon>
        <taxon>Malasseziales</taxon>
        <taxon>Malasseziaceae</taxon>
        <taxon>Malassezia</taxon>
    </lineage>
</organism>
<proteinExistence type="inferred from homology"/>
<dbReference type="InterPro" id="IPR008271">
    <property type="entry name" value="Ser/Thr_kinase_AS"/>
</dbReference>
<dbReference type="PROSITE" id="PS00108">
    <property type="entry name" value="PROTEIN_KINASE_ST"/>
    <property type="match status" value="1"/>
</dbReference>
<evidence type="ECO:0000259" key="11">
    <source>
        <dbReference type="PROSITE" id="PS50011"/>
    </source>
</evidence>
<dbReference type="SMART" id="SM00220">
    <property type="entry name" value="S_TKc"/>
    <property type="match status" value="1"/>
</dbReference>
<dbReference type="GO" id="GO:0005773">
    <property type="term" value="C:vacuole"/>
    <property type="evidence" value="ECO:0007669"/>
    <property type="project" value="GOC"/>
</dbReference>
<dbReference type="Gene3D" id="1.10.510.10">
    <property type="entry name" value="Transferase(Phosphotransferase) domain 1"/>
    <property type="match status" value="2"/>
</dbReference>
<keyword evidence="4 9" id="KW-0547">Nucleotide-binding</keyword>
<dbReference type="PROSITE" id="PS00107">
    <property type="entry name" value="PROTEIN_KINASE_ATP"/>
    <property type="match status" value="1"/>
</dbReference>
<dbReference type="InterPro" id="IPR011009">
    <property type="entry name" value="Kinase-like_dom_sf"/>
</dbReference>
<evidence type="ECO:0000256" key="6">
    <source>
        <dbReference type="ARBA" id="ARBA00022840"/>
    </source>
</evidence>
<feature type="binding site" evidence="9">
    <location>
        <position position="74"/>
    </location>
    <ligand>
        <name>ATP</name>
        <dbReference type="ChEBI" id="CHEBI:30616"/>
    </ligand>
</feature>
<comment type="catalytic activity">
    <reaction evidence="7">
        <text>L-threonyl-[protein] + ATP = O-phospho-L-threonyl-[protein] + ADP + H(+)</text>
        <dbReference type="Rhea" id="RHEA:46608"/>
        <dbReference type="Rhea" id="RHEA-COMP:11060"/>
        <dbReference type="Rhea" id="RHEA-COMP:11605"/>
        <dbReference type="ChEBI" id="CHEBI:15378"/>
        <dbReference type="ChEBI" id="CHEBI:30013"/>
        <dbReference type="ChEBI" id="CHEBI:30616"/>
        <dbReference type="ChEBI" id="CHEBI:61977"/>
        <dbReference type="ChEBI" id="CHEBI:456216"/>
        <dbReference type="EC" id="2.7.11.1"/>
    </reaction>
</comment>
<dbReference type="Pfam" id="PF00069">
    <property type="entry name" value="Pkinase"/>
    <property type="match status" value="2"/>
</dbReference>
<dbReference type="PANTHER" id="PTHR45998:SF2">
    <property type="entry name" value="SERINE_THREONINE-PROTEIN KINASE 16"/>
    <property type="match status" value="1"/>
</dbReference>
<comment type="catalytic activity">
    <reaction evidence="8">
        <text>L-seryl-[protein] + ATP = O-phospho-L-seryl-[protein] + ADP + H(+)</text>
        <dbReference type="Rhea" id="RHEA:17989"/>
        <dbReference type="Rhea" id="RHEA-COMP:9863"/>
        <dbReference type="Rhea" id="RHEA-COMP:11604"/>
        <dbReference type="ChEBI" id="CHEBI:15378"/>
        <dbReference type="ChEBI" id="CHEBI:29999"/>
        <dbReference type="ChEBI" id="CHEBI:30616"/>
        <dbReference type="ChEBI" id="CHEBI:83421"/>
        <dbReference type="ChEBI" id="CHEBI:456216"/>
        <dbReference type="EC" id="2.7.11.1"/>
    </reaction>
</comment>
<evidence type="ECO:0000313" key="12">
    <source>
        <dbReference type="EMBL" id="WFD23165.1"/>
    </source>
</evidence>
<evidence type="ECO:0000256" key="8">
    <source>
        <dbReference type="ARBA" id="ARBA00048679"/>
    </source>
</evidence>
<keyword evidence="6 9" id="KW-0067">ATP-binding</keyword>
<evidence type="ECO:0000256" key="2">
    <source>
        <dbReference type="ARBA" id="ARBA00022527"/>
    </source>
</evidence>
<dbReference type="InterPro" id="IPR017441">
    <property type="entry name" value="Protein_kinase_ATP_BS"/>
</dbReference>
<dbReference type="EC" id="2.7.11.1" evidence="1"/>
<protein>
    <recommendedName>
        <fullName evidence="1">non-specific serine/threonine protein kinase</fullName>
        <ecNumber evidence="1">2.7.11.1</ecNumber>
    </recommendedName>
</protein>
<sequence length="390" mass="43080">MTLPNVMQQVLSQAALYVQDALYALWQCLSHASGSSVVQVHGTTYEIVRLLGEGGFSMVYLVRDARTHELYALKKIQCQHGPESVREALAEIEAMRRFRGPHTLPLVDATVVQDDGRGASLLVNQVPAHDEESLRTGKLVYLVLPYMPRGHLQDEIHAHAVHHTRFDEARMLRLFLSACEGVRTLHKYTLPNVPLEAPNTARDDASLLFDAETYPMATPMQSRATDGAGEVVPYAHRDIKPANLLVRDDGESVVLMDFGSTIRARVPIRTRRDAVAAQDVAAERSSMPYRAPELFDVQTDTELTEQVDIWSLGCTLYAMAYLHSPFETPSTIEQGGSLALAISNGAYSWPADDPYSDAVRTLITQCLARDPAARPSIDELIARVKAAMST</sequence>
<dbReference type="AlphaFoldDB" id="A0AAF0EEI6"/>
<dbReference type="GO" id="GO:0032889">
    <property type="term" value="P:regulation of vacuole fusion, non-autophagic"/>
    <property type="evidence" value="ECO:0007669"/>
    <property type="project" value="TreeGrafter"/>
</dbReference>
<evidence type="ECO:0000256" key="10">
    <source>
        <dbReference type="RuleBase" id="RU000304"/>
    </source>
</evidence>
<dbReference type="GO" id="GO:0005794">
    <property type="term" value="C:Golgi apparatus"/>
    <property type="evidence" value="ECO:0007669"/>
    <property type="project" value="TreeGrafter"/>
</dbReference>
<evidence type="ECO:0000256" key="1">
    <source>
        <dbReference type="ARBA" id="ARBA00012513"/>
    </source>
</evidence>
<reference evidence="12" key="1">
    <citation type="submission" date="2023-03" db="EMBL/GenBank/DDBJ databases">
        <title>Mating type loci evolution in Malassezia.</title>
        <authorList>
            <person name="Coelho M.A."/>
        </authorList>
    </citation>
    <scope>NUCLEOTIDE SEQUENCE</scope>
    <source>
        <strain evidence="12">CBS 12830</strain>
    </source>
</reference>
<dbReference type="EMBL" id="CP119902">
    <property type="protein sequence ID" value="WFD23165.1"/>
    <property type="molecule type" value="Genomic_DNA"/>
</dbReference>
<keyword evidence="2 10" id="KW-0723">Serine/threonine-protein kinase</keyword>
<dbReference type="SUPFAM" id="SSF56112">
    <property type="entry name" value="Protein kinase-like (PK-like)"/>
    <property type="match status" value="1"/>
</dbReference>
<accession>A0AAF0EEI6</accession>
<dbReference type="GO" id="GO:0006624">
    <property type="term" value="P:vacuolar protein processing"/>
    <property type="evidence" value="ECO:0007669"/>
    <property type="project" value="TreeGrafter"/>
</dbReference>
<dbReference type="PANTHER" id="PTHR45998">
    <property type="entry name" value="SERINE/THREONINE-PROTEIN KINASE 16"/>
    <property type="match status" value="1"/>
</dbReference>
<keyword evidence="3 12" id="KW-0808">Transferase</keyword>
<evidence type="ECO:0000256" key="5">
    <source>
        <dbReference type="ARBA" id="ARBA00022777"/>
    </source>
</evidence>
<dbReference type="GO" id="GO:0004674">
    <property type="term" value="F:protein serine/threonine kinase activity"/>
    <property type="evidence" value="ECO:0007669"/>
    <property type="project" value="UniProtKB-KW"/>
</dbReference>
<feature type="domain" description="Protein kinase" evidence="11">
    <location>
        <begin position="45"/>
        <end position="388"/>
    </location>
</feature>
<evidence type="ECO:0000256" key="9">
    <source>
        <dbReference type="PROSITE-ProRule" id="PRU10141"/>
    </source>
</evidence>
<evidence type="ECO:0000256" key="4">
    <source>
        <dbReference type="ARBA" id="ARBA00022741"/>
    </source>
</evidence>
<name>A0AAF0EEI6_9BASI</name>
<dbReference type="GO" id="GO:0005524">
    <property type="term" value="F:ATP binding"/>
    <property type="evidence" value="ECO:0007669"/>
    <property type="project" value="UniProtKB-UniRule"/>
</dbReference>
<keyword evidence="5 12" id="KW-0418">Kinase</keyword>
<dbReference type="PROSITE" id="PS50011">
    <property type="entry name" value="PROTEIN_KINASE_DOM"/>
    <property type="match status" value="1"/>
</dbReference>